<dbReference type="CDD" id="cd16386">
    <property type="entry name" value="TcpC_N"/>
    <property type="match status" value="1"/>
</dbReference>
<evidence type="ECO:0008006" key="5">
    <source>
        <dbReference type="Google" id="ProtNLM"/>
    </source>
</evidence>
<feature type="transmembrane region" description="Helical" evidence="2">
    <location>
        <begin position="48"/>
        <end position="68"/>
    </location>
</feature>
<organism evidence="3 4">
    <name type="scientific">Virgibacillus indicus</name>
    <dbReference type="NCBI Taxonomy" id="2024554"/>
    <lineage>
        <taxon>Bacteria</taxon>
        <taxon>Bacillati</taxon>
        <taxon>Bacillota</taxon>
        <taxon>Bacilli</taxon>
        <taxon>Bacillales</taxon>
        <taxon>Bacillaceae</taxon>
        <taxon>Virgibacillus</taxon>
    </lineage>
</organism>
<dbReference type="EMBL" id="NPMS01000003">
    <property type="protein sequence ID" value="OZU89031.1"/>
    <property type="molecule type" value="Genomic_DNA"/>
</dbReference>
<gene>
    <name evidence="3" type="ORF">CIL03_08415</name>
</gene>
<name>A0A265NB38_9BACI</name>
<dbReference type="OrthoDB" id="4084447at2"/>
<dbReference type="Pfam" id="PF12642">
    <property type="entry name" value="TpcC"/>
    <property type="match status" value="1"/>
</dbReference>
<sequence length="358" mass="41134">MKKKKKNHNEENKNRVSVLQKLKRVFASSERPQKAKQQRPKTYAFRKFGALIFWLIFAFMFLVVAVSITSDSTSSEAKETEINVEVNPSTKPEAIQFAKDFIKNYFTWSNSSEGWEERANRLSGFIAEGLEEQAGLIKESVVWDAIYNNSVIKRMEEIDSNSVHMTFQVSAEMSREVEKKVEEKKEGKDEKKEEVEGTQIETETVPIVKYFVVPLTYNGSTYGVNELPYVTSIEEKTDVEKQSDANLSTEKDSKKVVNIKNFLDTFFASYAEDEKDRLGYILTDKENPNGMNGTMHFVEVKEAEVYKGKTKDENLVITKVTFEDPELNTQLNSVFHLIVTKEKDRYVVSNINAEKINN</sequence>
<evidence type="ECO:0000313" key="4">
    <source>
        <dbReference type="Proteomes" id="UP000216498"/>
    </source>
</evidence>
<proteinExistence type="predicted"/>
<evidence type="ECO:0000256" key="1">
    <source>
        <dbReference type="SAM" id="Coils"/>
    </source>
</evidence>
<keyword evidence="2" id="KW-0812">Transmembrane</keyword>
<feature type="coiled-coil region" evidence="1">
    <location>
        <begin position="174"/>
        <end position="201"/>
    </location>
</feature>
<dbReference type="InterPro" id="IPR035628">
    <property type="entry name" value="TcpC_C"/>
</dbReference>
<dbReference type="Gene3D" id="3.10.450.540">
    <property type="match status" value="2"/>
</dbReference>
<dbReference type="Proteomes" id="UP000216498">
    <property type="component" value="Unassembled WGS sequence"/>
</dbReference>
<protein>
    <recommendedName>
        <fullName evidence="5">Conjugal transfer protein</fullName>
    </recommendedName>
</protein>
<dbReference type="CDD" id="cd16428">
    <property type="entry name" value="TcpC_C"/>
    <property type="match status" value="1"/>
</dbReference>
<dbReference type="AlphaFoldDB" id="A0A265NB38"/>
<keyword evidence="1" id="KW-0175">Coiled coil</keyword>
<dbReference type="RefSeq" id="WP_094885389.1">
    <property type="nucleotide sequence ID" value="NZ_NPMS01000003.1"/>
</dbReference>
<keyword evidence="4" id="KW-1185">Reference proteome</keyword>
<evidence type="ECO:0000256" key="2">
    <source>
        <dbReference type="SAM" id="Phobius"/>
    </source>
</evidence>
<comment type="caution">
    <text evidence="3">The sequence shown here is derived from an EMBL/GenBank/DDBJ whole genome shotgun (WGS) entry which is preliminary data.</text>
</comment>
<keyword evidence="2" id="KW-1133">Transmembrane helix</keyword>
<dbReference type="InterPro" id="IPR024735">
    <property type="entry name" value="TcpC"/>
</dbReference>
<accession>A0A265NB38</accession>
<reference evidence="3 4" key="1">
    <citation type="submission" date="2017-08" db="EMBL/GenBank/DDBJ databases">
        <title>Virgibacillus indicus sp. nov. and Virgibacillus profoundi sp. nov, two moderately halophilic bacteria isolated from marine sediment by using the Microfluidic Streak Plate.</title>
        <authorList>
            <person name="Xu B."/>
            <person name="Hu B."/>
            <person name="Wang J."/>
            <person name="Zhu Y."/>
            <person name="Huang L."/>
            <person name="Du W."/>
            <person name="Huang Y."/>
        </authorList>
    </citation>
    <scope>NUCLEOTIDE SEQUENCE [LARGE SCALE GENOMIC DNA]</scope>
    <source>
        <strain evidence="3 4">IO3-P2-C2</strain>
    </source>
</reference>
<keyword evidence="2" id="KW-0472">Membrane</keyword>
<evidence type="ECO:0000313" key="3">
    <source>
        <dbReference type="EMBL" id="OZU89031.1"/>
    </source>
</evidence>